<feature type="non-terminal residue" evidence="3">
    <location>
        <position position="244"/>
    </location>
</feature>
<dbReference type="EMBL" id="LSRX01000309">
    <property type="protein sequence ID" value="OLQ00946.1"/>
    <property type="molecule type" value="Genomic_DNA"/>
</dbReference>
<dbReference type="SUPFAM" id="SSF89733">
    <property type="entry name" value="L-sulfolactate dehydrogenase-like"/>
    <property type="match status" value="1"/>
</dbReference>
<dbReference type="Gene3D" id="1.10.1530.10">
    <property type="match status" value="2"/>
</dbReference>
<dbReference type="Proteomes" id="UP000186817">
    <property type="component" value="Unassembled WGS sequence"/>
</dbReference>
<accession>A0A1Q9E0J3</accession>
<comment type="similarity">
    <text evidence="1">Belongs to the LDH2/MDH2 oxidoreductase family.</text>
</comment>
<gene>
    <name evidence="3" type="primary">comC</name>
    <name evidence="3" type="ORF">AK812_SmicGene16349</name>
</gene>
<evidence type="ECO:0000256" key="2">
    <source>
        <dbReference type="ARBA" id="ARBA00023002"/>
    </source>
</evidence>
<sequence length="244" mass="26691">MYRSHYLDRLGFPLCPPFFQSSMKRKQCDDSQLQALRLKASEIIASAHESNGEGKAKYKKVVKDFIDAGGATDDLIVRIGTHFFGCPVGKSSQGDFVDASVCKDSPVEGSRRLDFDYLEKFMAECFMASGTPEKESKVCANVLIEADKRGIDSHGIGSLSARFLVFCTASHAPATEILISQGLKPIYMDRIKSGILKPFAPIDIIKETETTALIDANMGIGLYVGPHCMDMAITKAKKHLGESI</sequence>
<name>A0A1Q9E0J3_SYMMI</name>
<dbReference type="InterPro" id="IPR003767">
    <property type="entry name" value="Malate/L-lactate_DH-like"/>
</dbReference>
<dbReference type="AlphaFoldDB" id="A0A1Q9E0J3"/>
<dbReference type="OrthoDB" id="410340at2759"/>
<proteinExistence type="inferred from homology"/>
<keyword evidence="2" id="KW-0560">Oxidoreductase</keyword>
<organism evidence="3 4">
    <name type="scientific">Symbiodinium microadriaticum</name>
    <name type="common">Dinoflagellate</name>
    <name type="synonym">Zooxanthella microadriatica</name>
    <dbReference type="NCBI Taxonomy" id="2951"/>
    <lineage>
        <taxon>Eukaryota</taxon>
        <taxon>Sar</taxon>
        <taxon>Alveolata</taxon>
        <taxon>Dinophyceae</taxon>
        <taxon>Suessiales</taxon>
        <taxon>Symbiodiniaceae</taxon>
        <taxon>Symbiodinium</taxon>
    </lineage>
</organism>
<dbReference type="GO" id="GO:0016491">
    <property type="term" value="F:oxidoreductase activity"/>
    <property type="evidence" value="ECO:0007669"/>
    <property type="project" value="UniProtKB-KW"/>
</dbReference>
<evidence type="ECO:0000313" key="4">
    <source>
        <dbReference type="Proteomes" id="UP000186817"/>
    </source>
</evidence>
<dbReference type="Pfam" id="PF02615">
    <property type="entry name" value="Ldh_2"/>
    <property type="match status" value="2"/>
</dbReference>
<dbReference type="InterPro" id="IPR043143">
    <property type="entry name" value="Mal/L-sulf/L-lact_DH-like_NADP"/>
</dbReference>
<dbReference type="PANTHER" id="PTHR11091:SF0">
    <property type="entry name" value="MALATE DEHYDROGENASE"/>
    <property type="match status" value="1"/>
</dbReference>
<evidence type="ECO:0000313" key="3">
    <source>
        <dbReference type="EMBL" id="OLQ00946.1"/>
    </source>
</evidence>
<evidence type="ECO:0000256" key="1">
    <source>
        <dbReference type="ARBA" id="ARBA00006056"/>
    </source>
</evidence>
<dbReference type="InterPro" id="IPR043144">
    <property type="entry name" value="Mal/L-sulf/L-lact_DH-like_ah"/>
</dbReference>
<dbReference type="PANTHER" id="PTHR11091">
    <property type="entry name" value="OXIDOREDUCTASE-RELATED"/>
    <property type="match status" value="1"/>
</dbReference>
<dbReference type="Gene3D" id="3.30.1370.60">
    <property type="entry name" value="Hypothetical oxidoreductase yiak, domain 2"/>
    <property type="match status" value="1"/>
</dbReference>
<protein>
    <submittedName>
        <fullName evidence="3">L-sulfolactate dehydrogenase</fullName>
    </submittedName>
</protein>
<reference evidence="3 4" key="1">
    <citation type="submission" date="2016-02" db="EMBL/GenBank/DDBJ databases">
        <title>Genome analysis of coral dinoflagellate symbionts highlights evolutionary adaptations to a symbiotic lifestyle.</title>
        <authorList>
            <person name="Aranda M."/>
            <person name="Li Y."/>
            <person name="Liew Y.J."/>
            <person name="Baumgarten S."/>
            <person name="Simakov O."/>
            <person name="Wilson M."/>
            <person name="Piel J."/>
            <person name="Ashoor H."/>
            <person name="Bougouffa S."/>
            <person name="Bajic V.B."/>
            <person name="Ryu T."/>
            <person name="Ravasi T."/>
            <person name="Bayer T."/>
            <person name="Micklem G."/>
            <person name="Kim H."/>
            <person name="Bhak J."/>
            <person name="Lajeunesse T.C."/>
            <person name="Voolstra C.R."/>
        </authorList>
    </citation>
    <scope>NUCLEOTIDE SEQUENCE [LARGE SCALE GENOMIC DNA]</scope>
    <source>
        <strain evidence="3 4">CCMP2467</strain>
    </source>
</reference>
<comment type="caution">
    <text evidence="3">The sequence shown here is derived from an EMBL/GenBank/DDBJ whole genome shotgun (WGS) entry which is preliminary data.</text>
</comment>
<dbReference type="InterPro" id="IPR036111">
    <property type="entry name" value="Mal/L-sulfo/L-lacto_DH-like_sf"/>
</dbReference>
<keyword evidence="4" id="KW-1185">Reference proteome</keyword>